<evidence type="ECO:0000256" key="5">
    <source>
        <dbReference type="SAM" id="MobiDB-lite"/>
    </source>
</evidence>
<comment type="subcellular location">
    <subcellularLocation>
        <location evidence="1">Membrane</location>
        <topology evidence="1">Multi-pass membrane protein</topology>
    </subcellularLocation>
</comment>
<evidence type="ECO:0000256" key="1">
    <source>
        <dbReference type="ARBA" id="ARBA00004141"/>
    </source>
</evidence>
<dbReference type="InterPro" id="IPR007632">
    <property type="entry name" value="Anoctamin"/>
</dbReference>
<evidence type="ECO:0000256" key="4">
    <source>
        <dbReference type="ARBA" id="ARBA00023136"/>
    </source>
</evidence>
<dbReference type="PANTHER" id="PTHR12308:SF77">
    <property type="entry name" value="MEMBRANE STRESS RESPONSE PROTEIN (IST2), PUTATIVE (AFU_ORTHOLOGUE AFUA_4G03330)-RELATED"/>
    <property type="match status" value="1"/>
</dbReference>
<evidence type="ECO:0000313" key="10">
    <source>
        <dbReference type="Proteomes" id="UP001147733"/>
    </source>
</evidence>
<dbReference type="Proteomes" id="UP001147733">
    <property type="component" value="Unassembled WGS sequence"/>
</dbReference>
<gene>
    <name evidence="9" type="ORF">N7469_011609</name>
</gene>
<reference evidence="9" key="2">
    <citation type="journal article" date="2023" name="IMA Fungus">
        <title>Comparative genomic study of the Penicillium genus elucidates a diverse pangenome and 15 lateral gene transfer events.</title>
        <authorList>
            <person name="Petersen C."/>
            <person name="Sorensen T."/>
            <person name="Nielsen M.R."/>
            <person name="Sondergaard T.E."/>
            <person name="Sorensen J.L."/>
            <person name="Fitzpatrick D.A."/>
            <person name="Frisvad J.C."/>
            <person name="Nielsen K.L."/>
        </authorList>
    </citation>
    <scope>NUCLEOTIDE SEQUENCE</scope>
    <source>
        <strain evidence="9">IBT 23319</strain>
    </source>
</reference>
<dbReference type="InterPro" id="IPR049452">
    <property type="entry name" value="Anoctamin_TM"/>
</dbReference>
<feature type="transmembrane region" description="Helical" evidence="6">
    <location>
        <begin position="180"/>
        <end position="207"/>
    </location>
</feature>
<feature type="domain" description="Anoctamin transmembrane" evidence="7">
    <location>
        <begin position="172"/>
        <end position="626"/>
    </location>
</feature>
<organism evidence="9 10">
    <name type="scientific">Penicillium citrinum</name>
    <dbReference type="NCBI Taxonomy" id="5077"/>
    <lineage>
        <taxon>Eukaryota</taxon>
        <taxon>Fungi</taxon>
        <taxon>Dikarya</taxon>
        <taxon>Ascomycota</taxon>
        <taxon>Pezizomycotina</taxon>
        <taxon>Eurotiomycetes</taxon>
        <taxon>Eurotiomycetidae</taxon>
        <taxon>Eurotiales</taxon>
        <taxon>Aspergillaceae</taxon>
        <taxon>Penicillium</taxon>
    </lineage>
</organism>
<feature type="transmembrane region" description="Helical" evidence="6">
    <location>
        <begin position="213"/>
        <end position="230"/>
    </location>
</feature>
<feature type="transmembrane region" description="Helical" evidence="6">
    <location>
        <begin position="325"/>
        <end position="349"/>
    </location>
</feature>
<dbReference type="GO" id="GO:0005254">
    <property type="term" value="F:chloride channel activity"/>
    <property type="evidence" value="ECO:0007669"/>
    <property type="project" value="TreeGrafter"/>
</dbReference>
<proteinExistence type="predicted"/>
<evidence type="ECO:0000256" key="3">
    <source>
        <dbReference type="ARBA" id="ARBA00022989"/>
    </source>
</evidence>
<dbReference type="GO" id="GO:0016020">
    <property type="term" value="C:membrane"/>
    <property type="evidence" value="ECO:0007669"/>
    <property type="project" value="UniProtKB-SubCell"/>
</dbReference>
<feature type="transmembrane region" description="Helical" evidence="6">
    <location>
        <begin position="989"/>
        <end position="1008"/>
    </location>
</feature>
<evidence type="ECO:0000259" key="8">
    <source>
        <dbReference type="Pfam" id="PF20877"/>
    </source>
</evidence>
<feature type="transmembrane region" description="Helical" evidence="6">
    <location>
        <begin position="942"/>
        <end position="962"/>
    </location>
</feature>
<dbReference type="Pfam" id="PF20877">
    <property type="entry name" value="Anoctamin_N"/>
    <property type="match status" value="1"/>
</dbReference>
<feature type="region of interest" description="Disordered" evidence="5">
    <location>
        <begin position="679"/>
        <end position="699"/>
    </location>
</feature>
<evidence type="ECO:0000256" key="2">
    <source>
        <dbReference type="ARBA" id="ARBA00022692"/>
    </source>
</evidence>
<dbReference type="OrthoDB" id="296386at2759"/>
<feature type="transmembrane region" description="Helical" evidence="6">
    <location>
        <begin position="900"/>
        <end position="922"/>
    </location>
</feature>
<sequence>MSWLAGITIDHTDNDNLGVDWVLQYEFGDLDQNEAIAEFRTLMTDLSEAGLRLQVRHGHGKSLLVCIRVPRDHLGKMVQKSRIKDWMYAISHTLPSGHDISVTAETPAEEIRSIYHAVTWSKELGGAGITPNFGKWERITASFPLHDRDACTELLRAWSRKTVLTIRDLDTIRALFGEKVAFYFAFIQCYSLALAVPAGLGIIGWLYFGPYSIMYGSALSVWCICFVEYWKVREFDLAHRWGVRGVGALKVNRPQYKWEKEIKDPITGQVTRVFPGWKQFLRQLLLIPFASVAAFALGSLIVVTFASEVFISEVYSGRFQGFLEFVPTIVFSLSLPFITSLLTKIATRLTEYENYRTRDLYDLAQTQKTFVMNFITSFLPTLLTAYVYVPFGKTIVPHLDIIKRYGLNIEMSHADFQVDRTRFQQEVIYLSMTAQIFNFFEEIILPFVKQKLYQKWRNYQDRKAGLTRQRSFSKATDLLLVDPPGETNFLQRLRGEADSDEYEVEEDILEMCVQFGYLALFGVAWPLVPLGFLLNNWLEVRGDFFKLARENQRPPPIRADSIGPCLLGLDFLAWMGTLSTAAIIHLYRGDVSEVHLSSLLLTIFIAEQAYLAIRFIAATAMQKIFAETLYQEEVCRHAVRKNFFDMSMGIGNGRAGSPDSSGRVRQRVRFHERVNVYESGSELAASEGSPSPTGEKVQDDVLKGSDKEAAFWNAHSYDTADAGVKLIRALSESPGAEKESPPIATTTAITPIPKLAREASDITWQESIESTKDQVTLTRRRGRLRLLHQQQFKNSLLASVGYLELANAGDFAANVWNEIPVPRFAAILMGIGGTLALGMVLVAIQDCRLSYRNVKLLRSEREHLTRLQNYHGKNPEISRLLGSRLGVIFRELGTELVDRIVMDVLMGFGSLLVGVGTLMAIGGAHPEVFKASNLLSGYVGNGLAALFGLANAVWSICLIRRFHLHDLAVKAMQPNDEIRRRLHTRFRRFQGHAIVNGLNGLVAGAASMVTAERWWGYVVLIPCIISLVLCNYFWRKKLGYDRPILDHASLARMQLTPLLEDLEYVLAMQKVLATVSPDEPLSQTIIQRDSYSSILQFIVRNRMLETYCDSLTRNKKTRTILNTIPSQTDQITLNHDALLQLSTSSSHSPILLHHAQKFLRNEGVRAFTHRERHLLELLGFAVWQDQIAGTSQR</sequence>
<dbReference type="Pfam" id="PF04547">
    <property type="entry name" value="Anoctamin"/>
    <property type="match status" value="1"/>
</dbReference>
<name>A0A9W9ND41_PENCI</name>
<dbReference type="InterPro" id="IPR049456">
    <property type="entry name" value="Anoctamin_N_fung"/>
</dbReference>
<feature type="domain" description="Anoctamin alpha-beta plait" evidence="8">
    <location>
        <begin position="18"/>
        <end position="139"/>
    </location>
</feature>
<reference evidence="9" key="1">
    <citation type="submission" date="2022-11" db="EMBL/GenBank/DDBJ databases">
        <authorList>
            <person name="Petersen C."/>
        </authorList>
    </citation>
    <scope>NUCLEOTIDE SEQUENCE</scope>
    <source>
        <strain evidence="9">IBT 23319</strain>
    </source>
</reference>
<protein>
    <submittedName>
        <fullName evidence="9">Plasma membrane stress response protein (Ist2)</fullName>
    </submittedName>
</protein>
<feature type="compositionally biased region" description="Low complexity" evidence="5">
    <location>
        <begin position="679"/>
        <end position="692"/>
    </location>
</feature>
<keyword evidence="10" id="KW-1185">Reference proteome</keyword>
<dbReference type="GO" id="GO:0032541">
    <property type="term" value="C:cortical endoplasmic reticulum"/>
    <property type="evidence" value="ECO:0007669"/>
    <property type="project" value="TreeGrafter"/>
</dbReference>
<dbReference type="GeneID" id="81389681"/>
<keyword evidence="3 6" id="KW-1133">Transmembrane helix</keyword>
<feature type="transmembrane region" description="Helical" evidence="6">
    <location>
        <begin position="1014"/>
        <end position="1034"/>
    </location>
</feature>
<evidence type="ECO:0000259" key="7">
    <source>
        <dbReference type="Pfam" id="PF04547"/>
    </source>
</evidence>
<dbReference type="RefSeq" id="XP_056495023.1">
    <property type="nucleotide sequence ID" value="XM_056650514.1"/>
</dbReference>
<evidence type="ECO:0000256" key="6">
    <source>
        <dbReference type="SAM" id="Phobius"/>
    </source>
</evidence>
<dbReference type="AlphaFoldDB" id="A0A9W9ND41"/>
<feature type="transmembrane region" description="Helical" evidence="6">
    <location>
        <begin position="284"/>
        <end position="305"/>
    </location>
</feature>
<keyword evidence="4 6" id="KW-0472">Membrane</keyword>
<feature type="transmembrane region" description="Helical" evidence="6">
    <location>
        <begin position="370"/>
        <end position="389"/>
    </location>
</feature>
<keyword evidence="2 6" id="KW-0812">Transmembrane</keyword>
<dbReference type="EMBL" id="JAPQKT010000011">
    <property type="protein sequence ID" value="KAJ5216744.1"/>
    <property type="molecule type" value="Genomic_DNA"/>
</dbReference>
<evidence type="ECO:0000313" key="9">
    <source>
        <dbReference type="EMBL" id="KAJ5216744.1"/>
    </source>
</evidence>
<dbReference type="PANTHER" id="PTHR12308">
    <property type="entry name" value="ANOCTAMIN"/>
    <property type="match status" value="1"/>
</dbReference>
<accession>A0A9W9ND41</accession>
<feature type="transmembrane region" description="Helical" evidence="6">
    <location>
        <begin position="824"/>
        <end position="844"/>
    </location>
</feature>
<comment type="caution">
    <text evidence="9">The sequence shown here is derived from an EMBL/GenBank/DDBJ whole genome shotgun (WGS) entry which is preliminary data.</text>
</comment>